<evidence type="ECO:0000256" key="3">
    <source>
        <dbReference type="ARBA" id="ARBA00022475"/>
    </source>
</evidence>
<feature type="transmembrane region" description="Helical" evidence="13">
    <location>
        <begin position="264"/>
        <end position="284"/>
    </location>
</feature>
<dbReference type="EMBL" id="KQ460820">
    <property type="protein sequence ID" value="KPJ12098.1"/>
    <property type="molecule type" value="Genomic_DNA"/>
</dbReference>
<feature type="transmembrane region" description="Helical" evidence="13">
    <location>
        <begin position="360"/>
        <end position="381"/>
    </location>
</feature>
<feature type="region of interest" description="Disordered" evidence="12">
    <location>
        <begin position="634"/>
        <end position="663"/>
    </location>
</feature>
<dbReference type="AlphaFoldDB" id="A0A0N1IEY0"/>
<evidence type="ECO:0000256" key="4">
    <source>
        <dbReference type="ARBA" id="ARBA00022692"/>
    </source>
</evidence>
<evidence type="ECO:0000256" key="11">
    <source>
        <dbReference type="RuleBase" id="RU000688"/>
    </source>
</evidence>
<proteinExistence type="inferred from homology"/>
<keyword evidence="7 13" id="KW-0472">Membrane</keyword>
<keyword evidence="5 13" id="KW-1133">Transmembrane helix</keyword>
<dbReference type="GO" id="GO:0004930">
    <property type="term" value="F:G protein-coupled receptor activity"/>
    <property type="evidence" value="ECO:0007669"/>
    <property type="project" value="UniProtKB-KW"/>
</dbReference>
<feature type="domain" description="G-protein coupled receptors family 1 profile" evidence="14">
    <location>
        <begin position="164"/>
        <end position="611"/>
    </location>
</feature>
<name>A0A0N1IEY0_PAPMA</name>
<evidence type="ECO:0000256" key="1">
    <source>
        <dbReference type="ARBA" id="ARBA00004651"/>
    </source>
</evidence>
<evidence type="ECO:0000256" key="6">
    <source>
        <dbReference type="ARBA" id="ARBA00023040"/>
    </source>
</evidence>
<keyword evidence="3" id="KW-1003">Cell membrane</keyword>
<feature type="compositionally biased region" description="Low complexity" evidence="12">
    <location>
        <begin position="433"/>
        <end position="448"/>
    </location>
</feature>
<keyword evidence="9" id="KW-0325">Glycoprotein</keyword>
<comment type="subcellular location">
    <subcellularLocation>
        <location evidence="1">Cell membrane</location>
        <topology evidence="1">Multi-pass membrane protein</topology>
    </subcellularLocation>
</comment>
<gene>
    <name evidence="15" type="ORF">RR48_02987</name>
</gene>
<feature type="region of interest" description="Disordered" evidence="12">
    <location>
        <begin position="476"/>
        <end position="495"/>
    </location>
</feature>
<reference evidence="15 16" key="1">
    <citation type="journal article" date="2015" name="Nat. Commun.">
        <title>Outbred genome sequencing and CRISPR/Cas9 gene editing in butterflies.</title>
        <authorList>
            <person name="Li X."/>
            <person name="Fan D."/>
            <person name="Zhang W."/>
            <person name="Liu G."/>
            <person name="Zhang L."/>
            <person name="Zhao L."/>
            <person name="Fang X."/>
            <person name="Chen L."/>
            <person name="Dong Y."/>
            <person name="Chen Y."/>
            <person name="Ding Y."/>
            <person name="Zhao R."/>
            <person name="Feng M."/>
            <person name="Zhu Y."/>
            <person name="Feng Y."/>
            <person name="Jiang X."/>
            <person name="Zhu D."/>
            <person name="Xiang H."/>
            <person name="Feng X."/>
            <person name="Li S."/>
            <person name="Wang J."/>
            <person name="Zhang G."/>
            <person name="Kronforst M.R."/>
            <person name="Wang W."/>
        </authorList>
    </citation>
    <scope>NUCLEOTIDE SEQUENCE [LARGE SCALE GENOMIC DNA]</scope>
    <source>
        <strain evidence="15">Ya'a_city_454_Pm</strain>
        <tissue evidence="15">Whole body</tissue>
    </source>
</reference>
<evidence type="ECO:0000256" key="12">
    <source>
        <dbReference type="SAM" id="MobiDB-lite"/>
    </source>
</evidence>
<evidence type="ECO:0000256" key="2">
    <source>
        <dbReference type="ARBA" id="ARBA00010663"/>
    </source>
</evidence>
<evidence type="ECO:0000259" key="14">
    <source>
        <dbReference type="PROSITE" id="PS50262"/>
    </source>
</evidence>
<feature type="transmembrane region" description="Helical" evidence="13">
    <location>
        <begin position="184"/>
        <end position="203"/>
    </location>
</feature>
<organism evidence="15 16">
    <name type="scientific">Papilio machaon</name>
    <name type="common">Old World swallowtail butterfly</name>
    <dbReference type="NCBI Taxonomy" id="76193"/>
    <lineage>
        <taxon>Eukaryota</taxon>
        <taxon>Metazoa</taxon>
        <taxon>Ecdysozoa</taxon>
        <taxon>Arthropoda</taxon>
        <taxon>Hexapoda</taxon>
        <taxon>Insecta</taxon>
        <taxon>Pterygota</taxon>
        <taxon>Neoptera</taxon>
        <taxon>Endopterygota</taxon>
        <taxon>Lepidoptera</taxon>
        <taxon>Glossata</taxon>
        <taxon>Ditrysia</taxon>
        <taxon>Papilionoidea</taxon>
        <taxon>Papilionidae</taxon>
        <taxon>Papilioninae</taxon>
        <taxon>Papilio</taxon>
    </lineage>
</organism>
<keyword evidence="16" id="KW-1185">Reference proteome</keyword>
<dbReference type="InterPro" id="IPR000276">
    <property type="entry name" value="GPCR_Rhodpsn"/>
</dbReference>
<dbReference type="CDD" id="cd15063">
    <property type="entry name" value="7tmA_Octopamine_R"/>
    <property type="match status" value="1"/>
</dbReference>
<dbReference type="InterPro" id="IPR017452">
    <property type="entry name" value="GPCR_Rhodpsn_7TM"/>
</dbReference>
<feature type="compositionally biased region" description="Low complexity" evidence="12">
    <location>
        <begin position="484"/>
        <end position="494"/>
    </location>
</feature>
<dbReference type="FunCoup" id="A0A0N1IEY0">
    <property type="interactions" value="78"/>
</dbReference>
<evidence type="ECO:0000256" key="10">
    <source>
        <dbReference type="ARBA" id="ARBA00023224"/>
    </source>
</evidence>
<feature type="transmembrane region" description="Helical" evidence="13">
    <location>
        <begin position="591"/>
        <end position="614"/>
    </location>
</feature>
<sequence>MRSLNESACSALWRDVRWDEPSSIASLAVLALIDVLVVADIVSNKFTWNISGVHFAFPVCSFLFSCGFEGPPSPPSFASSYWMRHNRTSHSPRLASRNKHLSSSAIGNRPDIAAVVNSLTLPFPSYGTVHTTLYDKHPYQHRPSESITPGSARTFPDSLNECAGNWLVIAAVLCSSKLRSVTNLFIVSLAVADLLVGLAVLPFSATREVFKIWIFGDVWCSVWLAVDVWMCTASILNLCAISLDRYVAVTRPVSYPTIMSKRRAKALIAGLWVLSFVICFPPLVGWKDKKPAGAELKEDWSPNPPCKWTCELTNDAGYVVYSAMGSFYIPMLPAGAELKEDWSPNPPCKWTCELTNDAGYVVYSAMGSFYIPMLVMLFFYWRIYKAAVRTTKAINQGFRTTKGKGLGNRFDDNRLTLRIHRGRGSARPHGSPLSTASNHSTSTSLSASPERLRRHSSARRAHEKIKISVSYPSSEQICPANENSRSPSRSPSPSLYAVHYERDGRELTESRLRVRPSHHLAPGPLYDEYDDKPRTRRMGKRNIKAQVKRFRMETKAAKTLGIIVGGFVCCWLPFFSVYVVRAFCAHCVTPIVFSVLFWLGYCNSAINPLIYALFSKDFRFAFKRIICKCFCGGGGRRESDGESRRPRLPQEHSHSLEDNDSLPQSDVTRYVCKSIEILESADCFEFFLYMLLFLVSYSK</sequence>
<dbReference type="PANTHER" id="PTHR24248">
    <property type="entry name" value="ADRENERGIC RECEPTOR-RELATED G-PROTEIN COUPLED RECEPTOR"/>
    <property type="match status" value="1"/>
</dbReference>
<feature type="compositionally biased region" description="Basic and acidic residues" evidence="12">
    <location>
        <begin position="635"/>
        <end position="657"/>
    </location>
</feature>
<dbReference type="PROSITE" id="PS50262">
    <property type="entry name" value="G_PROTEIN_RECEP_F1_2"/>
    <property type="match status" value="1"/>
</dbReference>
<dbReference type="GO" id="GO:0005886">
    <property type="term" value="C:plasma membrane"/>
    <property type="evidence" value="ECO:0007669"/>
    <property type="project" value="UniProtKB-SubCell"/>
</dbReference>
<dbReference type="PROSITE" id="PS00237">
    <property type="entry name" value="G_PROTEIN_RECEP_F1_1"/>
    <property type="match status" value="1"/>
</dbReference>
<evidence type="ECO:0000313" key="16">
    <source>
        <dbReference type="Proteomes" id="UP000053240"/>
    </source>
</evidence>
<dbReference type="STRING" id="76193.A0A0N1IEY0"/>
<evidence type="ECO:0000256" key="7">
    <source>
        <dbReference type="ARBA" id="ARBA00023136"/>
    </source>
</evidence>
<evidence type="ECO:0000256" key="5">
    <source>
        <dbReference type="ARBA" id="ARBA00022989"/>
    </source>
</evidence>
<feature type="transmembrane region" description="Helical" evidence="13">
    <location>
        <begin position="559"/>
        <end position="579"/>
    </location>
</feature>
<keyword evidence="8 11" id="KW-0675">Receptor</keyword>
<dbReference type="Proteomes" id="UP000053240">
    <property type="component" value="Unassembled WGS sequence"/>
</dbReference>
<feature type="transmembrane region" description="Helical" evidence="13">
    <location>
        <begin position="223"/>
        <end position="243"/>
    </location>
</feature>
<protein>
    <submittedName>
        <fullName evidence="15">Putative G-protein coupled receptor No9</fullName>
    </submittedName>
</protein>
<accession>A0A0N1IEY0</accession>
<feature type="region of interest" description="Disordered" evidence="12">
    <location>
        <begin position="422"/>
        <end position="466"/>
    </location>
</feature>
<dbReference type="SMART" id="SM01381">
    <property type="entry name" value="7TM_GPCR_Srsx"/>
    <property type="match status" value="1"/>
</dbReference>
<dbReference type="InParanoid" id="A0A0N1IEY0"/>
<dbReference type="Pfam" id="PF00001">
    <property type="entry name" value="7tm_1"/>
    <property type="match status" value="2"/>
</dbReference>
<comment type="similarity">
    <text evidence="2 11">Belongs to the G-protein coupled receptor 1 family.</text>
</comment>
<evidence type="ECO:0000313" key="15">
    <source>
        <dbReference type="EMBL" id="KPJ12098.1"/>
    </source>
</evidence>
<evidence type="ECO:0000256" key="13">
    <source>
        <dbReference type="SAM" id="Phobius"/>
    </source>
</evidence>
<evidence type="ECO:0000256" key="8">
    <source>
        <dbReference type="ARBA" id="ARBA00023170"/>
    </source>
</evidence>
<keyword evidence="10 11" id="KW-0807">Transducer</keyword>
<keyword evidence="6 11" id="KW-0297">G-protein coupled receptor</keyword>
<dbReference type="PRINTS" id="PR00237">
    <property type="entry name" value="GPCRRHODOPSN"/>
</dbReference>
<evidence type="ECO:0000256" key="9">
    <source>
        <dbReference type="ARBA" id="ARBA00023180"/>
    </source>
</evidence>
<keyword evidence="4 11" id="KW-0812">Transmembrane</keyword>
<dbReference type="Gene3D" id="1.20.1070.10">
    <property type="entry name" value="Rhodopsin 7-helix transmembrane proteins"/>
    <property type="match status" value="3"/>
</dbReference>
<dbReference type="SUPFAM" id="SSF81321">
    <property type="entry name" value="Family A G protein-coupled receptor-like"/>
    <property type="match status" value="1"/>
</dbReference>
<dbReference type="PANTHER" id="PTHR24248:SF174">
    <property type="entry name" value="TYRAMINE_OCTOPAMINE RECEPTOR"/>
    <property type="match status" value="1"/>
</dbReference>
<feature type="compositionally biased region" description="Basic residues" evidence="12">
    <location>
        <begin position="452"/>
        <end position="463"/>
    </location>
</feature>